<dbReference type="Proteomes" id="UP000831701">
    <property type="component" value="Chromosome 14"/>
</dbReference>
<reference evidence="1" key="1">
    <citation type="submission" date="2022-04" db="EMBL/GenBank/DDBJ databases">
        <title>Jade perch genome.</title>
        <authorList>
            <person name="Chao B."/>
        </authorList>
    </citation>
    <scope>NUCLEOTIDE SEQUENCE</scope>
    <source>
        <strain evidence="1">CB-2022</strain>
    </source>
</reference>
<proteinExistence type="predicted"/>
<gene>
    <name evidence="1" type="ORF">L3Q82_011567</name>
</gene>
<accession>A0ACB8W649</accession>
<dbReference type="EMBL" id="CM041544">
    <property type="protein sequence ID" value="KAI3363356.1"/>
    <property type="molecule type" value="Genomic_DNA"/>
</dbReference>
<feature type="non-terminal residue" evidence="1">
    <location>
        <position position="1"/>
    </location>
</feature>
<sequence length="907" mass="102828">TLLNCQNTLEVHLYDEDPLKYDDLISFLKFDVSSLPVGKKETKEFIIGPKDNTFTYFPVLFPFIEGEKQVFCQLQDGSSRREAVSYWILNVTIQRAETHYSRDYWSESDYYVILSLPTATTKTYRTTTVSNNNNPQWNETFTFRIPSIVKNILEIKMFDNDPMGRDDIISTLLFDVSNLKIGQKKTKVFNISPEVKATWKYRKIHLQLTQEKLFTEFELLQSKESPCEYLTNGTLMAAPFSALDINVKKLLSDGPILHFVLTDEHVTLTFFLPGIREKVLRLRGAYEEDQKLLEKKPPKLRYYINRDLETELGVAPSNGTFTSTAEMEASINLDPLPANHAGKVSLIFDQDTVDLDLETHEGEKEHLAVRLDFDIPSQEKEYLKKRKVVVAKALQKVLGLGSQLDSEKVPTIAVVASGGGARAMTGLLGSLRGLKDTGILDVVSYITGVSGSTWAMFTLYQEDNWSQKDINSIISAAKKEMTKSIRTVFSPEKLQYYSEEMAKKENEGHIVSVIDMAGLMFEHIVFGRRVTSTLSEQQRAVNEGQNPLPIYTAVNMKEKISGCVSEAEWCEFTPYEVGIQKYGAFVRTEDFGSQFFLGHIIKKLPEVRIPYLMGIMSSAFSINLTQLWTHVTGCQPSWTPWLGPDASTISTSPLFYEVDTETSTLDTYLINPITDMTSMLTNFLKNRPVVAEIYNFMRGLVLHWNYSKNSNFIAWKSTHPDAFPNQLTPSDSTLCLVDSGHAINLGCAPVLRPARDVDVIISLSYSWDQEHILQVLEMTAAFCKDRNIPFPSADFACLEKEPQKEVYIFEDKENVKAPIVVHFPLVNVTYRHFKHPGVKRKTKAEIKAGEVDVSSSNSPYTTVNMTYSKEDYEALVDLTTYNIINNKKSIYGALHKALERKASKIKK</sequence>
<keyword evidence="2" id="KW-1185">Reference proteome</keyword>
<evidence type="ECO:0000313" key="2">
    <source>
        <dbReference type="Proteomes" id="UP000831701"/>
    </source>
</evidence>
<name>A0ACB8W649_9TELE</name>
<comment type="caution">
    <text evidence="1">The sequence shown here is derived from an EMBL/GenBank/DDBJ whole genome shotgun (WGS) entry which is preliminary data.</text>
</comment>
<organism evidence="1 2">
    <name type="scientific">Scortum barcoo</name>
    <name type="common">barcoo grunter</name>
    <dbReference type="NCBI Taxonomy" id="214431"/>
    <lineage>
        <taxon>Eukaryota</taxon>
        <taxon>Metazoa</taxon>
        <taxon>Chordata</taxon>
        <taxon>Craniata</taxon>
        <taxon>Vertebrata</taxon>
        <taxon>Euteleostomi</taxon>
        <taxon>Actinopterygii</taxon>
        <taxon>Neopterygii</taxon>
        <taxon>Teleostei</taxon>
        <taxon>Neoteleostei</taxon>
        <taxon>Acanthomorphata</taxon>
        <taxon>Eupercaria</taxon>
        <taxon>Centrarchiformes</taxon>
        <taxon>Terapontoidei</taxon>
        <taxon>Terapontidae</taxon>
        <taxon>Scortum</taxon>
    </lineage>
</organism>
<protein>
    <submittedName>
        <fullName evidence="1">Uncharacterized protein</fullName>
    </submittedName>
</protein>
<evidence type="ECO:0000313" key="1">
    <source>
        <dbReference type="EMBL" id="KAI3363356.1"/>
    </source>
</evidence>